<reference evidence="4" key="1">
    <citation type="submission" date="2018-05" db="EMBL/GenBank/DDBJ databases">
        <authorList>
            <person name="Lanie J.A."/>
            <person name="Ng W.-L."/>
            <person name="Kazmierczak K.M."/>
            <person name="Andrzejewski T.M."/>
            <person name="Davidsen T.M."/>
            <person name="Wayne K.J."/>
            <person name="Tettelin H."/>
            <person name="Glass J.I."/>
            <person name="Rusch D."/>
            <person name="Podicherti R."/>
            <person name="Tsui H.-C.T."/>
            <person name="Winkler M.E."/>
        </authorList>
    </citation>
    <scope>NUCLEOTIDE SEQUENCE</scope>
</reference>
<protein>
    <recommendedName>
        <fullName evidence="3">NAD-dependent epimerase/dehydratase domain-containing protein</fullName>
    </recommendedName>
</protein>
<sequence>MIVVTGSNGFIGSNLIFQLNQRGVKDILAVDDLSKKDQIANLTHCEIEDLVDINDFYPNLDNNLLKEKKVKTIFHQGACSDTMEWDALFILENNYLLAKKLLDCAEKAKIPFIYASSASVYGDGKIFIEEKENEKPINLYAYSKYLFDQYVRSRIEKSSSQIVGLRYFNVYGPNEFHKAKMASVVHHLHQQLKKDQSVKLFEESGGYAAGEQR</sequence>
<name>A0A382XAI6_9ZZZZ</name>
<dbReference type="EMBL" id="UINC01166182">
    <property type="protein sequence ID" value="SVD67993.1"/>
    <property type="molecule type" value="Genomic_DNA"/>
</dbReference>
<dbReference type="PANTHER" id="PTHR43103">
    <property type="entry name" value="NUCLEOSIDE-DIPHOSPHATE-SUGAR EPIMERASE"/>
    <property type="match status" value="1"/>
</dbReference>
<evidence type="ECO:0000259" key="3">
    <source>
        <dbReference type="Pfam" id="PF01370"/>
    </source>
</evidence>
<dbReference type="Gene3D" id="3.40.50.720">
    <property type="entry name" value="NAD(P)-binding Rossmann-like Domain"/>
    <property type="match status" value="1"/>
</dbReference>
<gene>
    <name evidence="4" type="ORF">METZ01_LOCUS420847</name>
</gene>
<feature type="non-terminal residue" evidence="4">
    <location>
        <position position="213"/>
    </location>
</feature>
<evidence type="ECO:0000256" key="1">
    <source>
        <dbReference type="ARBA" id="ARBA00022857"/>
    </source>
</evidence>
<organism evidence="4">
    <name type="scientific">marine metagenome</name>
    <dbReference type="NCBI Taxonomy" id="408172"/>
    <lineage>
        <taxon>unclassified sequences</taxon>
        <taxon>metagenomes</taxon>
        <taxon>ecological metagenomes</taxon>
    </lineage>
</organism>
<evidence type="ECO:0000256" key="2">
    <source>
        <dbReference type="ARBA" id="ARBA00023277"/>
    </source>
</evidence>
<evidence type="ECO:0000313" key="4">
    <source>
        <dbReference type="EMBL" id="SVD67993.1"/>
    </source>
</evidence>
<dbReference type="AlphaFoldDB" id="A0A382XAI6"/>
<keyword evidence="1" id="KW-0521">NADP</keyword>
<accession>A0A382XAI6</accession>
<proteinExistence type="predicted"/>
<keyword evidence="2" id="KW-0119">Carbohydrate metabolism</keyword>
<dbReference type="PANTHER" id="PTHR43103:SF3">
    <property type="entry name" value="ADP-L-GLYCERO-D-MANNO-HEPTOSE-6-EPIMERASE"/>
    <property type="match status" value="1"/>
</dbReference>
<dbReference type="InterPro" id="IPR036291">
    <property type="entry name" value="NAD(P)-bd_dom_sf"/>
</dbReference>
<dbReference type="InterPro" id="IPR001509">
    <property type="entry name" value="Epimerase_deHydtase"/>
</dbReference>
<feature type="domain" description="NAD-dependent epimerase/dehydratase" evidence="3">
    <location>
        <begin position="2"/>
        <end position="202"/>
    </location>
</feature>
<dbReference type="Pfam" id="PF01370">
    <property type="entry name" value="Epimerase"/>
    <property type="match status" value="1"/>
</dbReference>
<dbReference type="SUPFAM" id="SSF51735">
    <property type="entry name" value="NAD(P)-binding Rossmann-fold domains"/>
    <property type="match status" value="1"/>
</dbReference>